<sequence>MIDYLVNYEKIVAELCVNRDRPELNCNGVCYLHNEVSKTVENEQKEKIPTSVKSIDFFVYQSTLQIKEPLLEHSTKIKYQLKKEDLPQFQLSELLHPPIV</sequence>
<proteinExistence type="predicted"/>
<gene>
    <name evidence="1" type="ORF">GCM10010984_03570</name>
</gene>
<dbReference type="Proteomes" id="UP000650994">
    <property type="component" value="Unassembled WGS sequence"/>
</dbReference>
<reference evidence="2" key="1">
    <citation type="journal article" date="2019" name="Int. J. Syst. Evol. Microbiol.">
        <title>The Global Catalogue of Microorganisms (GCM) 10K type strain sequencing project: providing services to taxonomists for standard genome sequencing and annotation.</title>
        <authorList>
            <consortium name="The Broad Institute Genomics Platform"/>
            <consortium name="The Broad Institute Genome Sequencing Center for Infectious Disease"/>
            <person name="Wu L."/>
            <person name="Ma J."/>
        </authorList>
    </citation>
    <scope>NUCLEOTIDE SEQUENCE [LARGE SCALE GENOMIC DNA]</scope>
    <source>
        <strain evidence="2">CGMCC 1.12707</strain>
    </source>
</reference>
<comment type="caution">
    <text evidence="1">The sequence shown here is derived from an EMBL/GenBank/DDBJ whole genome shotgun (WGS) entry which is preliminary data.</text>
</comment>
<evidence type="ECO:0000313" key="2">
    <source>
        <dbReference type="Proteomes" id="UP000650994"/>
    </source>
</evidence>
<organism evidence="1 2">
    <name type="scientific">Chishuiella changwenlii</name>
    <dbReference type="NCBI Taxonomy" id="1434701"/>
    <lineage>
        <taxon>Bacteria</taxon>
        <taxon>Pseudomonadati</taxon>
        <taxon>Bacteroidota</taxon>
        <taxon>Flavobacteriia</taxon>
        <taxon>Flavobacteriales</taxon>
        <taxon>Weeksellaceae</taxon>
        <taxon>Chishuiella</taxon>
    </lineage>
</organism>
<name>A0ABQ1TD08_9FLAO</name>
<keyword evidence="2" id="KW-1185">Reference proteome</keyword>
<dbReference type="RefSeq" id="WP_143147249.1">
    <property type="nucleotide sequence ID" value="NZ_BMFL01000002.1"/>
</dbReference>
<dbReference type="EMBL" id="BMFL01000002">
    <property type="protein sequence ID" value="GGE89199.1"/>
    <property type="molecule type" value="Genomic_DNA"/>
</dbReference>
<protein>
    <submittedName>
        <fullName evidence="1">Uncharacterized protein</fullName>
    </submittedName>
</protein>
<accession>A0ABQ1TD08</accession>
<evidence type="ECO:0000313" key="1">
    <source>
        <dbReference type="EMBL" id="GGE89199.1"/>
    </source>
</evidence>